<evidence type="ECO:0000313" key="3">
    <source>
        <dbReference type="Proteomes" id="UP001213000"/>
    </source>
</evidence>
<dbReference type="EMBL" id="JANIEX010000555">
    <property type="protein sequence ID" value="KAJ3565604.1"/>
    <property type="molecule type" value="Genomic_DNA"/>
</dbReference>
<feature type="region of interest" description="Disordered" evidence="1">
    <location>
        <begin position="107"/>
        <end position="147"/>
    </location>
</feature>
<dbReference type="Gene3D" id="3.30.70.940">
    <property type="entry name" value="NusG, N-terminal domain"/>
    <property type="match status" value="1"/>
</dbReference>
<accession>A0AAD5VPW9</accession>
<evidence type="ECO:0000256" key="1">
    <source>
        <dbReference type="SAM" id="MobiDB-lite"/>
    </source>
</evidence>
<proteinExistence type="predicted"/>
<gene>
    <name evidence="2" type="ORF">NP233_g7524</name>
</gene>
<sequence>MLGQSIVALRREVTKELEQFLLRIVGPAPLDDAQQCPHGYPPLSFCMDIDKDELKNAGRWYQYCPHCDEFFWATPAINFDRLAAQDDEFKALRARWISSRPIKRSRRMIVDPPSSPQSPSKRSHSSRIYSAPTVSPPRRTRGSRARRYQDDPVTITYDQVHASPGMVHLIFWKKDSQPPCEISIPHVAGEELCLSDHKVRLGEYGIEYGVYRRSEPPRSAYTAPGISGRLYVEARSRNNVVTLFKPIRGVRWWEVKVVARADAMKLLNQRPAVYMPRPGTWIRLKDWPFRNDLAFVQEVLRRDTLRVTVVPRLQYYKPSDLARSRKRPTAKPFNPSKARAISGPSSVVTTGSGLSAKYCYFDIRYMFEPPHDSYTSYDSSGFQDLVVDSAGGVIEGIANSYAYVHLLDIDSGLLESVQVPLGLVWRHYKIGDYLRVHTGSLEERVGWVTNINDAEDQITIYDPKSRCYTEVLTSLTEFAEIDCRLGQNPHREFIDMSKFELSDYENLPITVLKGPFKGQSGTVKTISLLLKAKVELRGSHSSSRNQLEELNIGDLAFEFDLYKWYRLRVKTAGHIHTAPDVQLEAVHGIPASCSMLATIPEKKRLQTPEPDPSSLLETGPWSPNSSAPAIPEGVVPKTHWLMKLPHINTFRTLKLSIQSFGIYENGKWDGSIGFYKGLSGSQVKFFSQESGLLLVPFFYANPVHPTMAPQNAHCLAEGPDLGRRFRIKKVGKQQCEVIPFHGGKSANTRQIATSDLAVIG</sequence>
<dbReference type="GO" id="GO:0006354">
    <property type="term" value="P:DNA-templated transcription elongation"/>
    <property type="evidence" value="ECO:0007669"/>
    <property type="project" value="InterPro"/>
</dbReference>
<reference evidence="2" key="1">
    <citation type="submission" date="2022-07" db="EMBL/GenBank/DDBJ databases">
        <title>Genome Sequence of Leucocoprinus birnbaumii.</title>
        <authorList>
            <person name="Buettner E."/>
        </authorList>
    </citation>
    <scope>NUCLEOTIDE SEQUENCE</scope>
    <source>
        <strain evidence="2">VT141</strain>
    </source>
</reference>
<comment type="caution">
    <text evidence="2">The sequence shown here is derived from an EMBL/GenBank/DDBJ whole genome shotgun (WGS) entry which is preliminary data.</text>
</comment>
<dbReference type="InterPro" id="IPR036735">
    <property type="entry name" value="NGN_dom_sf"/>
</dbReference>
<evidence type="ECO:0000313" key="2">
    <source>
        <dbReference type="EMBL" id="KAJ3565604.1"/>
    </source>
</evidence>
<protein>
    <submittedName>
        <fullName evidence="2">Uncharacterized protein</fullName>
    </submittedName>
</protein>
<name>A0AAD5VPW9_9AGAR</name>
<dbReference type="Proteomes" id="UP001213000">
    <property type="component" value="Unassembled WGS sequence"/>
</dbReference>
<keyword evidence="3" id="KW-1185">Reference proteome</keyword>
<dbReference type="AlphaFoldDB" id="A0AAD5VPW9"/>
<feature type="region of interest" description="Disordered" evidence="1">
    <location>
        <begin position="603"/>
        <end position="628"/>
    </location>
</feature>
<organism evidence="2 3">
    <name type="scientific">Leucocoprinus birnbaumii</name>
    <dbReference type="NCBI Taxonomy" id="56174"/>
    <lineage>
        <taxon>Eukaryota</taxon>
        <taxon>Fungi</taxon>
        <taxon>Dikarya</taxon>
        <taxon>Basidiomycota</taxon>
        <taxon>Agaricomycotina</taxon>
        <taxon>Agaricomycetes</taxon>
        <taxon>Agaricomycetidae</taxon>
        <taxon>Agaricales</taxon>
        <taxon>Agaricineae</taxon>
        <taxon>Agaricaceae</taxon>
        <taxon>Leucocoprinus</taxon>
    </lineage>
</organism>